<name>I3E3B4_BACMM</name>
<dbReference type="KEGG" id="bmet:BMMGA3_02305"/>
<dbReference type="HOGENOM" id="CLU_2520720_0_0_9"/>
<dbReference type="InterPro" id="IPR013762">
    <property type="entry name" value="Integrase-like_cat_sf"/>
</dbReference>
<keyword evidence="3" id="KW-1185">Reference proteome</keyword>
<dbReference type="GO" id="GO:0015074">
    <property type="term" value="P:DNA integration"/>
    <property type="evidence" value="ECO:0007669"/>
    <property type="project" value="InterPro"/>
</dbReference>
<keyword evidence="1" id="KW-0233">DNA recombination</keyword>
<dbReference type="SUPFAM" id="SSF56349">
    <property type="entry name" value="DNA breaking-rejoining enzymes"/>
    <property type="match status" value="1"/>
</dbReference>
<dbReference type="GO" id="GO:0006310">
    <property type="term" value="P:DNA recombination"/>
    <property type="evidence" value="ECO:0007669"/>
    <property type="project" value="UniProtKB-KW"/>
</dbReference>
<evidence type="ECO:0000256" key="1">
    <source>
        <dbReference type="ARBA" id="ARBA00023172"/>
    </source>
</evidence>
<dbReference type="InterPro" id="IPR011010">
    <property type="entry name" value="DNA_brk_join_enz"/>
</dbReference>
<evidence type="ECO:0000313" key="3">
    <source>
        <dbReference type="Proteomes" id="UP000027602"/>
    </source>
</evidence>
<gene>
    <name evidence="2" type="ORF">BMMGA3_02305</name>
</gene>
<dbReference type="EMBL" id="CP007739">
    <property type="protein sequence ID" value="AIE58931.1"/>
    <property type="molecule type" value="Genomic_DNA"/>
</dbReference>
<sequence>MGNIYANSIKILTWVDNNVTTFKATSKKLNKHGDCIAKGHRKFHKLVLDSENKRNYALVTLLAYAGLRISEALNLKRNAVNHAG</sequence>
<organism evidence="2 3">
    <name type="scientific">Bacillus methanolicus (strain MGA3 / ATCC 53907)</name>
    <dbReference type="NCBI Taxonomy" id="796606"/>
    <lineage>
        <taxon>Bacteria</taxon>
        <taxon>Bacillati</taxon>
        <taxon>Bacillota</taxon>
        <taxon>Bacilli</taxon>
        <taxon>Bacillales</taxon>
        <taxon>Bacillaceae</taxon>
        <taxon>Bacillus</taxon>
    </lineage>
</organism>
<accession>I3E3B4</accession>
<dbReference type="Proteomes" id="UP000027602">
    <property type="component" value="Chromosome"/>
</dbReference>
<proteinExistence type="predicted"/>
<dbReference type="Gene3D" id="1.10.443.10">
    <property type="entry name" value="Intergrase catalytic core"/>
    <property type="match status" value="1"/>
</dbReference>
<dbReference type="GO" id="GO:0003677">
    <property type="term" value="F:DNA binding"/>
    <property type="evidence" value="ECO:0007669"/>
    <property type="project" value="InterPro"/>
</dbReference>
<evidence type="ECO:0000313" key="2">
    <source>
        <dbReference type="EMBL" id="AIE58931.1"/>
    </source>
</evidence>
<dbReference type="AlphaFoldDB" id="I3E3B4"/>
<protein>
    <submittedName>
        <fullName evidence="2">Uncharacterized protein</fullName>
    </submittedName>
</protein>
<dbReference type="RefSeq" id="WP_003348180.1">
    <property type="nucleotide sequence ID" value="NZ_ADWW01000003.1"/>
</dbReference>
<reference evidence="2 3" key="1">
    <citation type="journal article" date="2015" name="BMC Genomics">
        <title>Transcriptome analysis of thermophilic methylotrophic Bacillus methanolicus MGA3 using RNA-sequencing provides detailed insights into its previously uncharted transcriptional landscape.</title>
        <authorList>
            <person name="Irla M."/>
            <person name="Neshat A."/>
            <person name="Brautaset T."/>
            <person name="Ruckert C."/>
            <person name="Kalinowski J."/>
            <person name="Wendisch V.F."/>
        </authorList>
    </citation>
    <scope>NUCLEOTIDE SEQUENCE [LARGE SCALE GENOMIC DNA]</scope>
    <source>
        <strain evidence="3">MGA3 / ATCC 53907</strain>
    </source>
</reference>